<dbReference type="HAMAP" id="MF_00187">
    <property type="entry name" value="FdhD"/>
    <property type="match status" value="1"/>
</dbReference>
<reference evidence="4 5" key="1">
    <citation type="submission" date="2018-05" db="EMBL/GenBank/DDBJ databases">
        <title>Genomic Encyclopedia of Type Strains, Phase IV (KMG-IV): sequencing the most valuable type-strain genomes for metagenomic binning, comparative biology and taxonomic classification.</title>
        <authorList>
            <person name="Goeker M."/>
        </authorList>
    </citation>
    <scope>NUCLEOTIDE SEQUENCE [LARGE SCALE GENOMIC DNA]</scope>
    <source>
        <strain evidence="4 5">DSM 26006</strain>
    </source>
</reference>
<dbReference type="GO" id="GO:0016783">
    <property type="term" value="F:sulfurtransferase activity"/>
    <property type="evidence" value="ECO:0007669"/>
    <property type="project" value="InterPro"/>
</dbReference>
<evidence type="ECO:0000313" key="5">
    <source>
        <dbReference type="Proteomes" id="UP000246483"/>
    </source>
</evidence>
<evidence type="ECO:0000256" key="3">
    <source>
        <dbReference type="HAMAP-Rule" id="MF_00187"/>
    </source>
</evidence>
<dbReference type="EMBL" id="QGUB01000002">
    <property type="protein sequence ID" value="PWW47753.1"/>
    <property type="molecule type" value="Genomic_DNA"/>
</dbReference>
<dbReference type="PANTHER" id="PTHR30592:SF1">
    <property type="entry name" value="SULFUR CARRIER PROTEIN FDHD"/>
    <property type="match status" value="1"/>
</dbReference>
<keyword evidence="5" id="KW-1185">Reference proteome</keyword>
<keyword evidence="2 3" id="KW-0501">Molybdenum cofactor biosynthesis</keyword>
<dbReference type="NCBIfam" id="TIGR00129">
    <property type="entry name" value="fdhD_narQ"/>
    <property type="match status" value="1"/>
</dbReference>
<dbReference type="Pfam" id="PF02634">
    <property type="entry name" value="FdhD-NarQ"/>
    <property type="match status" value="1"/>
</dbReference>
<proteinExistence type="inferred from homology"/>
<comment type="caution">
    <text evidence="3">Lacks conserved residue(s) required for the propagation of feature annotation.</text>
</comment>
<comment type="similarity">
    <text evidence="3">Belongs to the FdhD family.</text>
</comment>
<dbReference type="Gene3D" id="3.10.20.10">
    <property type="match status" value="1"/>
</dbReference>
<comment type="function">
    <text evidence="3">Required for formate dehydrogenase (FDH) activity. Acts as a sulfur carrier protein that transfers sulfur from IscS to the molybdenum cofactor prior to its insertion into FDH.</text>
</comment>
<dbReference type="Gene3D" id="3.40.140.10">
    <property type="entry name" value="Cytidine Deaminase, domain 2"/>
    <property type="match status" value="1"/>
</dbReference>
<evidence type="ECO:0000313" key="4">
    <source>
        <dbReference type="EMBL" id="PWW47753.1"/>
    </source>
</evidence>
<dbReference type="GO" id="GO:0097163">
    <property type="term" value="F:sulfur carrier activity"/>
    <property type="evidence" value="ECO:0007669"/>
    <property type="project" value="UniProtKB-UniRule"/>
</dbReference>
<dbReference type="RefSeq" id="WP_241209518.1">
    <property type="nucleotide sequence ID" value="NZ_ALEE01000282.1"/>
</dbReference>
<comment type="caution">
    <text evidence="4">The sequence shown here is derived from an EMBL/GenBank/DDBJ whole genome shotgun (WGS) entry which is preliminary data.</text>
</comment>
<name>A0A317RDV8_9BURK</name>
<dbReference type="InterPro" id="IPR016193">
    <property type="entry name" value="Cytidine_deaminase-like"/>
</dbReference>
<dbReference type="InterPro" id="IPR003786">
    <property type="entry name" value="FdhD"/>
</dbReference>
<dbReference type="AlphaFoldDB" id="A0A317RDV8"/>
<dbReference type="GO" id="GO:0005737">
    <property type="term" value="C:cytoplasm"/>
    <property type="evidence" value="ECO:0007669"/>
    <property type="project" value="UniProtKB-SubCell"/>
</dbReference>
<dbReference type="SUPFAM" id="SSF53927">
    <property type="entry name" value="Cytidine deaminase-like"/>
    <property type="match status" value="1"/>
</dbReference>
<dbReference type="Proteomes" id="UP000246483">
    <property type="component" value="Unassembled WGS sequence"/>
</dbReference>
<dbReference type="GO" id="GO:0006777">
    <property type="term" value="P:Mo-molybdopterin cofactor biosynthetic process"/>
    <property type="evidence" value="ECO:0007669"/>
    <property type="project" value="UniProtKB-UniRule"/>
</dbReference>
<evidence type="ECO:0000256" key="2">
    <source>
        <dbReference type="ARBA" id="ARBA00023150"/>
    </source>
</evidence>
<gene>
    <name evidence="3" type="primary">fdhD</name>
    <name evidence="4" type="ORF">DFR36_102127</name>
</gene>
<sequence>MPERFARRRHPHALRGMAAAGIVPPMSVIEFARPFVLPDFIEPLQCLPAQPWRCDAREAGHPQDVQIAAEVPVALVFNGISHAVMMATPQDLAEFAVGFALSEGIVEQAHECRDVEVSTHGAGTPEASCTVQVEIPPRHFMRLKERRRALVGRTGCGVCGIDSLQALDLRPERMQVPEWVGSLDAATVLRPFAELGERQTLNRHAGSLHAAGWATPAGELQDVLEDVGRHNALDKLLGRRALAGQLGKPGFVVMTSRTSYELVRKCARLSVPAFATISAPTTLALQLAREAGMQLWGLCRPPTALRYV</sequence>
<organism evidence="4 5">
    <name type="scientific">Melaminivora alkalimesophila</name>
    <dbReference type="NCBI Taxonomy" id="1165852"/>
    <lineage>
        <taxon>Bacteria</taxon>
        <taxon>Pseudomonadati</taxon>
        <taxon>Pseudomonadota</taxon>
        <taxon>Betaproteobacteria</taxon>
        <taxon>Burkholderiales</taxon>
        <taxon>Comamonadaceae</taxon>
        <taxon>Melaminivora</taxon>
    </lineage>
</organism>
<feature type="active site" description="Cysteine persulfide intermediate" evidence="3">
    <location>
        <position position="156"/>
    </location>
</feature>
<dbReference type="PANTHER" id="PTHR30592">
    <property type="entry name" value="FORMATE DEHYDROGENASE"/>
    <property type="match status" value="1"/>
</dbReference>
<keyword evidence="1 3" id="KW-0963">Cytoplasm</keyword>
<protein>
    <recommendedName>
        <fullName evidence="3">Sulfur carrier protein FdhD</fullName>
    </recommendedName>
</protein>
<comment type="subcellular location">
    <subcellularLocation>
        <location evidence="3">Cytoplasm</location>
    </subcellularLocation>
</comment>
<accession>A0A317RDV8</accession>
<evidence type="ECO:0000256" key="1">
    <source>
        <dbReference type="ARBA" id="ARBA00022490"/>
    </source>
</evidence>